<comment type="caution">
    <text evidence="4">The sequence shown here is derived from an EMBL/GenBank/DDBJ whole genome shotgun (WGS) entry which is preliminary data.</text>
</comment>
<keyword evidence="5" id="KW-1185">Reference proteome</keyword>
<evidence type="ECO:0000313" key="4">
    <source>
        <dbReference type="EMBL" id="MEP0865815.1"/>
    </source>
</evidence>
<proteinExistence type="inferred from homology"/>
<protein>
    <submittedName>
        <fullName evidence="4">Uncharacterized protein</fullName>
    </submittedName>
</protein>
<dbReference type="Pfam" id="PF00502">
    <property type="entry name" value="Phycobilisome"/>
    <property type="match status" value="1"/>
</dbReference>
<dbReference type="EMBL" id="JAMPKK010000032">
    <property type="protein sequence ID" value="MEP0865815.1"/>
    <property type="molecule type" value="Genomic_DNA"/>
</dbReference>
<comment type="similarity">
    <text evidence="1">Belongs to the phycobiliprotein family.</text>
</comment>
<evidence type="ECO:0000256" key="1">
    <source>
        <dbReference type="ARBA" id="ARBA00008182"/>
    </source>
</evidence>
<reference evidence="4 5" key="1">
    <citation type="submission" date="2022-04" db="EMBL/GenBank/DDBJ databases">
        <title>Positive selection, recombination, and allopatry shape intraspecific diversity of widespread and dominant cyanobacteria.</title>
        <authorList>
            <person name="Wei J."/>
            <person name="Shu W."/>
            <person name="Hu C."/>
        </authorList>
    </citation>
    <scope>NUCLEOTIDE SEQUENCE [LARGE SCALE GENOMIC DNA]</scope>
    <source>
        <strain evidence="4 5">GB2-A5</strain>
    </source>
</reference>
<dbReference type="SUPFAM" id="SSF46458">
    <property type="entry name" value="Globin-like"/>
    <property type="match status" value="1"/>
</dbReference>
<keyword evidence="3" id="KW-0089">Bile pigment</keyword>
<dbReference type="InterPro" id="IPR038719">
    <property type="entry name" value="Phycobilisome_asu/bsu_sf"/>
</dbReference>
<evidence type="ECO:0000256" key="3">
    <source>
        <dbReference type="ARBA" id="ARBA00023307"/>
    </source>
</evidence>
<keyword evidence="2" id="KW-0157">Chromophore</keyword>
<dbReference type="InterPro" id="IPR009050">
    <property type="entry name" value="Globin-like_sf"/>
</dbReference>
<dbReference type="InterPro" id="IPR012128">
    <property type="entry name" value="Phycobilisome_asu/bsu"/>
</dbReference>
<dbReference type="RefSeq" id="WP_190419673.1">
    <property type="nucleotide sequence ID" value="NZ_JAMPKK010000032.1"/>
</dbReference>
<name>A0ABV0JQV6_9CYAN</name>
<gene>
    <name evidence="4" type="ORF">NDI37_15200</name>
</gene>
<dbReference type="Proteomes" id="UP001442494">
    <property type="component" value="Unassembled WGS sequence"/>
</dbReference>
<sequence length="358" mass="40609">MTPLSASAKVQSLPVSTSKPQLVESFAPASTRKSTKSNVHSLAALWARKYYVAVTADYDAQELRKNQSLKEITSAEGRAETAKKLLDNLSLASARAWSKTETLLSQEIRRHGINPDLINPLEIAADTRELFQKVLDGYAERVTAHRVSVSAGSDFGRVRQKYTKVDPRAIGFVSMQFHYTGQMLLEWLAPPEQALWMPYLKMMDDHMYMPLRAAYEAAANHNMDSPALKAVQNLLPVSTKIAHAVCNQVCRQHPNYRTYSGNLSEDIVKTASIRDAEMFQVYLCLCILQDNMQAVQQELFPLCVMLYPRLNVSWRLVQQMLQTMGWQMHNLLNPEDMATLLPYLRTMTDMFSDEVFSH</sequence>
<dbReference type="Gene3D" id="1.10.490.20">
    <property type="entry name" value="Phycocyanins"/>
    <property type="match status" value="1"/>
</dbReference>
<evidence type="ECO:0000313" key="5">
    <source>
        <dbReference type="Proteomes" id="UP001442494"/>
    </source>
</evidence>
<organism evidence="4 5">
    <name type="scientific">Funiculus sociatus GB2-A5</name>
    <dbReference type="NCBI Taxonomy" id="2933946"/>
    <lineage>
        <taxon>Bacteria</taxon>
        <taxon>Bacillati</taxon>
        <taxon>Cyanobacteriota</taxon>
        <taxon>Cyanophyceae</taxon>
        <taxon>Coleofasciculales</taxon>
        <taxon>Coleofasciculaceae</taxon>
        <taxon>Funiculus</taxon>
    </lineage>
</organism>
<accession>A0ABV0JQV6</accession>
<evidence type="ECO:0000256" key="2">
    <source>
        <dbReference type="ARBA" id="ARBA00022991"/>
    </source>
</evidence>